<accession>A0A3N4JUM8</accession>
<evidence type="ECO:0000313" key="1">
    <source>
        <dbReference type="EMBL" id="RPB02054.1"/>
    </source>
</evidence>
<dbReference type="Proteomes" id="UP000276215">
    <property type="component" value="Unassembled WGS sequence"/>
</dbReference>
<keyword evidence="2" id="KW-1185">Reference proteome</keyword>
<proteinExistence type="predicted"/>
<organism evidence="1 2">
    <name type="scientific">Choiromyces venosus 120613-1</name>
    <dbReference type="NCBI Taxonomy" id="1336337"/>
    <lineage>
        <taxon>Eukaryota</taxon>
        <taxon>Fungi</taxon>
        <taxon>Dikarya</taxon>
        <taxon>Ascomycota</taxon>
        <taxon>Pezizomycotina</taxon>
        <taxon>Pezizomycetes</taxon>
        <taxon>Pezizales</taxon>
        <taxon>Tuberaceae</taxon>
        <taxon>Choiromyces</taxon>
    </lineage>
</organism>
<sequence length="104" mass="11893">MLCPREWASLLTVHDMVLGQAGKNLVMIIIFHGKTSPLYLSKKVWIVPKVIKPLVHSNAHHHKIPKLSFIHISQSHPPNAQQIQILPVGWMLSRFRRIMVVATH</sequence>
<dbReference type="AlphaFoldDB" id="A0A3N4JUM8"/>
<gene>
    <name evidence="1" type="ORF">L873DRAFT_481136</name>
</gene>
<protein>
    <submittedName>
        <fullName evidence="1">Uncharacterized protein</fullName>
    </submittedName>
</protein>
<name>A0A3N4JUM8_9PEZI</name>
<evidence type="ECO:0000313" key="2">
    <source>
        <dbReference type="Proteomes" id="UP000276215"/>
    </source>
</evidence>
<dbReference type="EMBL" id="ML120369">
    <property type="protein sequence ID" value="RPB02054.1"/>
    <property type="molecule type" value="Genomic_DNA"/>
</dbReference>
<reference evidence="1 2" key="1">
    <citation type="journal article" date="2018" name="Nat. Ecol. Evol.">
        <title>Pezizomycetes genomes reveal the molecular basis of ectomycorrhizal truffle lifestyle.</title>
        <authorList>
            <person name="Murat C."/>
            <person name="Payen T."/>
            <person name="Noel B."/>
            <person name="Kuo A."/>
            <person name="Morin E."/>
            <person name="Chen J."/>
            <person name="Kohler A."/>
            <person name="Krizsan K."/>
            <person name="Balestrini R."/>
            <person name="Da Silva C."/>
            <person name="Montanini B."/>
            <person name="Hainaut M."/>
            <person name="Levati E."/>
            <person name="Barry K.W."/>
            <person name="Belfiori B."/>
            <person name="Cichocki N."/>
            <person name="Clum A."/>
            <person name="Dockter R.B."/>
            <person name="Fauchery L."/>
            <person name="Guy J."/>
            <person name="Iotti M."/>
            <person name="Le Tacon F."/>
            <person name="Lindquist E.A."/>
            <person name="Lipzen A."/>
            <person name="Malagnac F."/>
            <person name="Mello A."/>
            <person name="Molinier V."/>
            <person name="Miyauchi S."/>
            <person name="Poulain J."/>
            <person name="Riccioni C."/>
            <person name="Rubini A."/>
            <person name="Sitrit Y."/>
            <person name="Splivallo R."/>
            <person name="Traeger S."/>
            <person name="Wang M."/>
            <person name="Zifcakova L."/>
            <person name="Wipf D."/>
            <person name="Zambonelli A."/>
            <person name="Paolocci F."/>
            <person name="Nowrousian M."/>
            <person name="Ottonello S."/>
            <person name="Baldrian P."/>
            <person name="Spatafora J.W."/>
            <person name="Henrissat B."/>
            <person name="Nagy L.G."/>
            <person name="Aury J.M."/>
            <person name="Wincker P."/>
            <person name="Grigoriev I.V."/>
            <person name="Bonfante P."/>
            <person name="Martin F.M."/>
        </authorList>
    </citation>
    <scope>NUCLEOTIDE SEQUENCE [LARGE SCALE GENOMIC DNA]</scope>
    <source>
        <strain evidence="1 2">120613-1</strain>
    </source>
</reference>